<sequence length="1425" mass="155038">MFLTGSIDGTVKVWRCSSTDIKWTSVTIDVKEPIPAPGDAPEPALDDLDNDAPRPSAAATTSGAAGDAALAVEAAAVAATQSAEQAAEAIAALGTLADAIAASNVTAVQQFQQSMAAGSVVTPAPQFSSQADSAPMPSTAMLALPNILLPIQPITALHDLPTSSTANGGAVELVSDNRLTAPANAELNAPPPAVTPMARVETNQVAWACNSMRIIASNNTGTVFAIDPRTGKICWQRRAHSVAEVYVLIPHPTDPRIAVSGGYDGRAIIWNVDTGDILREFRVGELLFDGSFSEDGLNFALTSDSGAAMLFGLGPEWAYDDANKMHEQMFANDYTATIMDENHFVADQQSQIPSYLVPHSALMDFDGRVYRRQRGPRFGLNIGMGMDSLKFSREESGRRAALEIELKHAYLDNRAAQAPIAEVRPARGRRRRSRPMVRTATVEELPEADLPVILPVDDDSDDEEYTAGEEDDEEEEEEEEDEEDEGATDAMPGGTTGRSTRGAGEAGHAAASFDPNVRRSALELLRSRHNSESSTRSQRNVSQRSITWRSARRTIGEDDDDDDDDDVNIENFSDQGDNTMDVDGDDAGMAVGSGRRPVRTSGRIRRTRRGAFSDDEDAFDTVVVSEPHTAMSDEASGTNVRSTRGRRSYRNRISESPPAEEPVTSDDDFRPNRVSAVASSMSRGVRRGGFSGNISSGSADRPAPRRRGRPPLNRQASVVNVTHPARNRRVASDSEEDQGSASINNESTASSEFAAPRSRLRAAAAVGAEVNVDIMASSDSDNSDRQPALSGVRRSGRNAPSQQFNGASQEAEDSPRTRLRATRIGSNGFMGNVNDGYAGQPQRDSLGNHTVAASATAYSSSDLANGQMRVPGSVYAAGTPTSEGSFDSENGAGTSAESSRQRRSNRTRQQQVPPSRGSRGDGSTVQQASAEFSTHAAAKAATPELRIGSLYEPTDWVLATAPSTVPYRPQVGDIIVYFKEGHEDFWASPSRCKKLSDKMLPYVTIPALPVAVYGKVVSLRYAVGPPTYCTVKVQLLKNQSIEEMDLEAQGDHEMTRKYIQVQYHDCDGVPDFLILYSRYRASLRSALKCGDPVEVLFDEDQAHKAVITGFRDIKPTSRQTNVTRLIARNPWKSVIVEWAHADSDSNADGESKTEQVSPWELVYDDDNAEQEIPHETKAALLNIVDRLREINDFEWFAKNVDYRNDYPDYLLNIAYPMCLDTVYERLKNDFYRHIYAVSFDISLIQENADTFNDPGTLVPMAAQRMTAQYRLMLGQAIGSTNDGNDSDDSARGASQQSLVPSPTGRRTRESRRLTSTVRAGDAAAAAVSAVYIKSESPINTRQSRKRRSRSPSRSARRSSRRRIENDSDGSDYALDVGGADPAVDDSDVQFNEDQGEYDDDEDDGDHDRHGSHEEDDDDDDDDLYA</sequence>
<reference evidence="1" key="1">
    <citation type="submission" date="2022-07" db="EMBL/GenBank/DDBJ databases">
        <title>Phylogenomic reconstructions and comparative analyses of Kickxellomycotina fungi.</title>
        <authorList>
            <person name="Reynolds N.K."/>
            <person name="Stajich J.E."/>
            <person name="Barry K."/>
            <person name="Grigoriev I.V."/>
            <person name="Crous P."/>
            <person name="Smith M.E."/>
        </authorList>
    </citation>
    <scope>NUCLEOTIDE SEQUENCE</scope>
    <source>
        <strain evidence="1">Benny 63K</strain>
    </source>
</reference>
<protein>
    <submittedName>
        <fullName evidence="1">Uncharacterized protein</fullName>
    </submittedName>
</protein>
<evidence type="ECO:0000313" key="1">
    <source>
        <dbReference type="EMBL" id="KAJ1887306.1"/>
    </source>
</evidence>
<dbReference type="EMBL" id="JANBPG010002027">
    <property type="protein sequence ID" value="KAJ1887306.1"/>
    <property type="molecule type" value="Genomic_DNA"/>
</dbReference>
<dbReference type="Proteomes" id="UP001150581">
    <property type="component" value="Unassembled WGS sequence"/>
</dbReference>
<evidence type="ECO:0000313" key="2">
    <source>
        <dbReference type="Proteomes" id="UP001150581"/>
    </source>
</evidence>
<accession>A0ACC1IC19</accession>
<proteinExistence type="predicted"/>
<organism evidence="1 2">
    <name type="scientific">Kickxella alabastrina</name>
    <dbReference type="NCBI Taxonomy" id="61397"/>
    <lineage>
        <taxon>Eukaryota</taxon>
        <taxon>Fungi</taxon>
        <taxon>Fungi incertae sedis</taxon>
        <taxon>Zoopagomycota</taxon>
        <taxon>Kickxellomycotina</taxon>
        <taxon>Kickxellomycetes</taxon>
        <taxon>Kickxellales</taxon>
        <taxon>Kickxellaceae</taxon>
        <taxon>Kickxella</taxon>
    </lineage>
</organism>
<gene>
    <name evidence="1" type="ORF">LPJ66_009186</name>
</gene>
<comment type="caution">
    <text evidence="1">The sequence shown here is derived from an EMBL/GenBank/DDBJ whole genome shotgun (WGS) entry which is preliminary data.</text>
</comment>
<name>A0ACC1IC19_9FUNG</name>
<keyword evidence="2" id="KW-1185">Reference proteome</keyword>